<organism evidence="1 2">
    <name type="scientific">Lolium multiflorum</name>
    <name type="common">Italian ryegrass</name>
    <name type="synonym">Lolium perenne subsp. multiflorum</name>
    <dbReference type="NCBI Taxonomy" id="4521"/>
    <lineage>
        <taxon>Eukaryota</taxon>
        <taxon>Viridiplantae</taxon>
        <taxon>Streptophyta</taxon>
        <taxon>Embryophyta</taxon>
        <taxon>Tracheophyta</taxon>
        <taxon>Spermatophyta</taxon>
        <taxon>Magnoliopsida</taxon>
        <taxon>Liliopsida</taxon>
        <taxon>Poales</taxon>
        <taxon>Poaceae</taxon>
        <taxon>BOP clade</taxon>
        <taxon>Pooideae</taxon>
        <taxon>Poodae</taxon>
        <taxon>Poeae</taxon>
        <taxon>Poeae Chloroplast Group 2 (Poeae type)</taxon>
        <taxon>Loliodinae</taxon>
        <taxon>Loliinae</taxon>
        <taxon>Lolium</taxon>
    </lineage>
</organism>
<protein>
    <submittedName>
        <fullName evidence="1">Uncharacterized protein</fullName>
    </submittedName>
</protein>
<evidence type="ECO:0000313" key="2">
    <source>
        <dbReference type="Proteomes" id="UP001231189"/>
    </source>
</evidence>
<comment type="caution">
    <text evidence="1">The sequence shown here is derived from an EMBL/GenBank/DDBJ whole genome shotgun (WGS) entry which is preliminary data.</text>
</comment>
<name>A0AAD8SAF5_LOLMU</name>
<keyword evidence="2" id="KW-1185">Reference proteome</keyword>
<accession>A0AAD8SAF5</accession>
<sequence>MELLRCLYLQPSSCTKEGQEEEEAAAALMDMAGVEQQDVFSPRSMADMKRLGVACRRKGMELLIRWDSKFKVRHLVEMPLHIIAAYRAGAAKAGGELEHTSEIIEVCKYADVPEVGLRLQRLVGSVAQIWSPPA</sequence>
<proteinExistence type="predicted"/>
<dbReference type="AlphaFoldDB" id="A0AAD8SAF5"/>
<evidence type="ECO:0000313" key="1">
    <source>
        <dbReference type="EMBL" id="KAK1648038.1"/>
    </source>
</evidence>
<dbReference type="Proteomes" id="UP001231189">
    <property type="component" value="Unassembled WGS sequence"/>
</dbReference>
<gene>
    <name evidence="1" type="ORF">QYE76_065843</name>
</gene>
<reference evidence="1" key="1">
    <citation type="submission" date="2023-07" db="EMBL/GenBank/DDBJ databases">
        <title>A chromosome-level genome assembly of Lolium multiflorum.</title>
        <authorList>
            <person name="Chen Y."/>
            <person name="Copetti D."/>
            <person name="Kolliker R."/>
            <person name="Studer B."/>
        </authorList>
    </citation>
    <scope>NUCLEOTIDE SEQUENCE</scope>
    <source>
        <strain evidence="1">02402/16</strain>
        <tissue evidence="1">Leaf</tissue>
    </source>
</reference>
<dbReference type="EMBL" id="JAUUTY010000004">
    <property type="protein sequence ID" value="KAK1648038.1"/>
    <property type="molecule type" value="Genomic_DNA"/>
</dbReference>